<evidence type="ECO:0000256" key="1">
    <source>
        <dbReference type="ARBA" id="ARBA00022737"/>
    </source>
</evidence>
<dbReference type="GO" id="GO:0051879">
    <property type="term" value="F:Hsp90 protein binding"/>
    <property type="evidence" value="ECO:0007669"/>
    <property type="project" value="InterPro"/>
</dbReference>
<evidence type="ECO:0000259" key="4">
    <source>
        <dbReference type="Pfam" id="PF18972"/>
    </source>
</evidence>
<dbReference type="GO" id="GO:0006457">
    <property type="term" value="P:protein folding"/>
    <property type="evidence" value="ECO:0007669"/>
    <property type="project" value="TreeGrafter"/>
</dbReference>
<evidence type="ECO:0000313" key="6">
    <source>
        <dbReference type="Proteomes" id="UP000279259"/>
    </source>
</evidence>
<dbReference type="AlphaFoldDB" id="A0A427YTU1"/>
<reference evidence="5 6" key="1">
    <citation type="submission" date="2018-11" db="EMBL/GenBank/DDBJ databases">
        <title>Genome sequence of Saitozyma podzolica DSM 27192.</title>
        <authorList>
            <person name="Aliyu H."/>
            <person name="Gorte O."/>
            <person name="Ochsenreither K."/>
        </authorList>
    </citation>
    <scope>NUCLEOTIDE SEQUENCE [LARGE SCALE GENOMIC DNA]</scope>
    <source>
        <strain evidence="5 6">DSM 27192</strain>
    </source>
</reference>
<evidence type="ECO:0000256" key="3">
    <source>
        <dbReference type="SAM" id="MobiDB-lite"/>
    </source>
</evidence>
<name>A0A427YTU1_9TREE</name>
<dbReference type="PANTHER" id="PTHR46035:SF1">
    <property type="entry name" value="TETRATRICOPEPTIDE REPEAT PROTEIN 4"/>
    <property type="match status" value="1"/>
</dbReference>
<feature type="domain" description="Cns1/TTC4 wheel" evidence="4">
    <location>
        <begin position="279"/>
        <end position="407"/>
    </location>
</feature>
<accession>A0A427YTU1</accession>
<comment type="caution">
    <text evidence="5">The sequence shown here is derived from an EMBL/GenBank/DDBJ whole genome shotgun (WGS) entry which is preliminary data.</text>
</comment>
<dbReference type="Pfam" id="PF18972">
    <property type="entry name" value="Wheel"/>
    <property type="match status" value="1"/>
</dbReference>
<dbReference type="OrthoDB" id="1724687at2759"/>
<dbReference type="InterPro" id="IPR011990">
    <property type="entry name" value="TPR-like_helical_dom_sf"/>
</dbReference>
<keyword evidence="2" id="KW-0802">TPR repeat</keyword>
<organism evidence="5 6">
    <name type="scientific">Saitozyma podzolica</name>
    <dbReference type="NCBI Taxonomy" id="1890683"/>
    <lineage>
        <taxon>Eukaryota</taxon>
        <taxon>Fungi</taxon>
        <taxon>Dikarya</taxon>
        <taxon>Basidiomycota</taxon>
        <taxon>Agaricomycotina</taxon>
        <taxon>Tremellomycetes</taxon>
        <taxon>Tremellales</taxon>
        <taxon>Trimorphomycetaceae</taxon>
        <taxon>Saitozyma</taxon>
    </lineage>
</organism>
<gene>
    <name evidence="5" type="ORF">EHS25_004305</name>
</gene>
<dbReference type="GO" id="GO:0005829">
    <property type="term" value="C:cytosol"/>
    <property type="evidence" value="ECO:0007669"/>
    <property type="project" value="TreeGrafter"/>
</dbReference>
<dbReference type="SUPFAM" id="SSF48452">
    <property type="entry name" value="TPR-like"/>
    <property type="match status" value="1"/>
</dbReference>
<dbReference type="GO" id="GO:0005634">
    <property type="term" value="C:nucleus"/>
    <property type="evidence" value="ECO:0007669"/>
    <property type="project" value="TreeGrafter"/>
</dbReference>
<dbReference type="GO" id="GO:0030544">
    <property type="term" value="F:Hsp70 protein binding"/>
    <property type="evidence" value="ECO:0007669"/>
    <property type="project" value="TreeGrafter"/>
</dbReference>
<dbReference type="Proteomes" id="UP000279259">
    <property type="component" value="Unassembled WGS sequence"/>
</dbReference>
<dbReference type="PANTHER" id="PTHR46035">
    <property type="entry name" value="TETRATRICOPEPTIDE REPEAT PROTEIN 4"/>
    <property type="match status" value="1"/>
</dbReference>
<dbReference type="EMBL" id="RSCD01000002">
    <property type="protein sequence ID" value="RSH94502.1"/>
    <property type="molecule type" value="Genomic_DNA"/>
</dbReference>
<evidence type="ECO:0000256" key="2">
    <source>
        <dbReference type="ARBA" id="ARBA00022803"/>
    </source>
</evidence>
<dbReference type="InterPro" id="IPR044059">
    <property type="entry name" value="Csn1/TTC4_wheel"/>
</dbReference>
<keyword evidence="6" id="KW-1185">Reference proteome</keyword>
<feature type="region of interest" description="Disordered" evidence="3">
    <location>
        <begin position="239"/>
        <end position="262"/>
    </location>
</feature>
<proteinExistence type="predicted"/>
<protein>
    <recommendedName>
        <fullName evidence="4">Cns1/TTC4 wheel domain-containing protein</fullName>
    </recommendedName>
</protein>
<sequence>MSDDKALDSMFDAMMAAAGPSQGKKKEVTYAEFQAMLDSTPLFMRETPKDGAAEGEGNDVLEALKSLVFEGEGDEVAGNFKNHGNELYAQKSYRDAVDAYTSGIDAGPVDPELRISLLNNRAASNLALKNYGAVLRDAGLIIALCTNPAEGERRAVPPKAMYRAAQALVALERWKEAGDVVARGRELPGEEGNKVWNELSGKVDKGRRSVAERMERIRREKLGKDALKRAVESRGLVVVNTSSPPDNPHPLHFDPDSLPIDPPLYQPDASPDDLWQAPDPSTPLVIPTFLLYPAHSQSDLITHFNENTSLDDQLAVMFPPSASSSRPPWADWDTAREYWTGNLAVYVETAARRLLKVGKEVTLREVIAKAVKVGEDGKKDGVVLRDGLLSFVVLVKGQQEKAWIEQYKQTRDGSDSKR</sequence>
<keyword evidence="1" id="KW-0677">Repeat</keyword>
<evidence type="ECO:0000313" key="5">
    <source>
        <dbReference type="EMBL" id="RSH94502.1"/>
    </source>
</evidence>
<dbReference type="STRING" id="1890683.A0A427YTU1"/>
<dbReference type="Gene3D" id="1.25.40.10">
    <property type="entry name" value="Tetratricopeptide repeat domain"/>
    <property type="match status" value="1"/>
</dbReference>